<gene>
    <name evidence="1" type="ORF">VTL71DRAFT_33</name>
</gene>
<protein>
    <submittedName>
        <fullName evidence="1">Uncharacterized protein</fullName>
    </submittedName>
</protein>
<evidence type="ECO:0000313" key="1">
    <source>
        <dbReference type="EMBL" id="KAL2075091.1"/>
    </source>
</evidence>
<organism evidence="1 2">
    <name type="scientific">Oculimacula yallundae</name>
    <dbReference type="NCBI Taxonomy" id="86028"/>
    <lineage>
        <taxon>Eukaryota</taxon>
        <taxon>Fungi</taxon>
        <taxon>Dikarya</taxon>
        <taxon>Ascomycota</taxon>
        <taxon>Pezizomycotina</taxon>
        <taxon>Leotiomycetes</taxon>
        <taxon>Helotiales</taxon>
        <taxon>Ploettnerulaceae</taxon>
        <taxon>Oculimacula</taxon>
    </lineage>
</organism>
<keyword evidence="2" id="KW-1185">Reference proteome</keyword>
<proteinExistence type="predicted"/>
<accession>A0ABR4D135</accession>
<name>A0ABR4D135_9HELO</name>
<dbReference type="Proteomes" id="UP001595075">
    <property type="component" value="Unassembled WGS sequence"/>
</dbReference>
<feature type="non-terminal residue" evidence="1">
    <location>
        <position position="134"/>
    </location>
</feature>
<evidence type="ECO:0000313" key="2">
    <source>
        <dbReference type="Proteomes" id="UP001595075"/>
    </source>
</evidence>
<sequence>MWVPILNVDTAYQYTEKRERKIGTRVLTSQLFGHLLEVLIIRISSTKLLSHQHSSSPSHSFITYSRVPPPLFAGVSDLGSCSHAAALRIVAGVGFLSHIPWEIINVTYNSSDGSSSFPDVIDQFKDIDSSVVIA</sequence>
<comment type="caution">
    <text evidence="1">The sequence shown here is derived from an EMBL/GenBank/DDBJ whole genome shotgun (WGS) entry which is preliminary data.</text>
</comment>
<dbReference type="EMBL" id="JAZHXI010000001">
    <property type="protein sequence ID" value="KAL2075091.1"/>
    <property type="molecule type" value="Genomic_DNA"/>
</dbReference>
<reference evidence="1 2" key="1">
    <citation type="journal article" date="2024" name="Commun. Biol.">
        <title>Comparative genomic analysis of thermophilic fungi reveals convergent evolutionary adaptations and gene losses.</title>
        <authorList>
            <person name="Steindorff A.S."/>
            <person name="Aguilar-Pontes M.V."/>
            <person name="Robinson A.J."/>
            <person name="Andreopoulos B."/>
            <person name="LaButti K."/>
            <person name="Kuo A."/>
            <person name="Mondo S."/>
            <person name="Riley R."/>
            <person name="Otillar R."/>
            <person name="Haridas S."/>
            <person name="Lipzen A."/>
            <person name="Grimwood J."/>
            <person name="Schmutz J."/>
            <person name="Clum A."/>
            <person name="Reid I.D."/>
            <person name="Moisan M.C."/>
            <person name="Butler G."/>
            <person name="Nguyen T.T.M."/>
            <person name="Dewar K."/>
            <person name="Conant G."/>
            <person name="Drula E."/>
            <person name="Henrissat B."/>
            <person name="Hansel C."/>
            <person name="Singer S."/>
            <person name="Hutchinson M.I."/>
            <person name="de Vries R.P."/>
            <person name="Natvig D.O."/>
            <person name="Powell A.J."/>
            <person name="Tsang A."/>
            <person name="Grigoriev I.V."/>
        </authorList>
    </citation>
    <scope>NUCLEOTIDE SEQUENCE [LARGE SCALE GENOMIC DNA]</scope>
    <source>
        <strain evidence="1 2">CBS 494.80</strain>
    </source>
</reference>